<evidence type="ECO:0000313" key="7">
    <source>
        <dbReference type="EMBL" id="CAB4572521.1"/>
    </source>
</evidence>
<reference evidence="7" key="1">
    <citation type="submission" date="2020-05" db="EMBL/GenBank/DDBJ databases">
        <authorList>
            <person name="Chiriac C."/>
            <person name="Salcher M."/>
            <person name="Ghai R."/>
            <person name="Kavagutti S V."/>
        </authorList>
    </citation>
    <scope>NUCLEOTIDE SEQUENCE</scope>
</reference>
<dbReference type="GO" id="GO:0005524">
    <property type="term" value="F:ATP binding"/>
    <property type="evidence" value="ECO:0007669"/>
    <property type="project" value="UniProtKB-KW"/>
</dbReference>
<proteinExistence type="inferred from homology"/>
<dbReference type="PANTHER" id="PTHR12592">
    <property type="entry name" value="ATP-DEPENDENT (S)-NAD(P)H-HYDRATE DEHYDRATASE FAMILY MEMBER"/>
    <property type="match status" value="1"/>
</dbReference>
<name>A0A6J6E869_9ZZZZ</name>
<sequence>MRRTLSPTDNKYSRGVVAVVAGSTKYPGAAILTVGGARRGNAGYVKYLSQDRRISDLVINRFPDVVPFESFQSSTASRVDALVIGPGLSEVETPLEGIPLILDGESISLILERGFIGRHPMSVITPHEGELRHCGLDLQTPLSPDERKKVAHQVAHDREVIVVLKGNKTVIASPEGEIFVDEIGGPELATAGSGDILAGLIGSFLVSAKDIGGAMDLACRAVTLHSHAGRFAAERFTSVTALEILDSLAHV</sequence>
<evidence type="ECO:0000256" key="5">
    <source>
        <dbReference type="ARBA" id="ARBA00023239"/>
    </source>
</evidence>
<dbReference type="PROSITE" id="PS51383">
    <property type="entry name" value="YJEF_C_3"/>
    <property type="match status" value="1"/>
</dbReference>
<dbReference type="GO" id="GO:0052855">
    <property type="term" value="F:ADP-dependent NAD(P)H-hydrate dehydratase activity"/>
    <property type="evidence" value="ECO:0007669"/>
    <property type="project" value="TreeGrafter"/>
</dbReference>
<dbReference type="Gene3D" id="3.40.1190.20">
    <property type="match status" value="1"/>
</dbReference>
<gene>
    <name evidence="7" type="ORF">UFOPK1650_00785</name>
</gene>
<keyword evidence="4" id="KW-0520">NAD</keyword>
<dbReference type="GO" id="GO:0052856">
    <property type="term" value="F:NAD(P)HX epimerase activity"/>
    <property type="evidence" value="ECO:0007669"/>
    <property type="project" value="TreeGrafter"/>
</dbReference>
<dbReference type="AlphaFoldDB" id="A0A6J6E869"/>
<dbReference type="EMBL" id="CAEZTJ010000116">
    <property type="protein sequence ID" value="CAB4572521.1"/>
    <property type="molecule type" value="Genomic_DNA"/>
</dbReference>
<feature type="domain" description="YjeF C-terminal" evidence="6">
    <location>
        <begin position="1"/>
        <end position="251"/>
    </location>
</feature>
<evidence type="ECO:0000256" key="3">
    <source>
        <dbReference type="ARBA" id="ARBA00022857"/>
    </source>
</evidence>
<dbReference type="HAMAP" id="MF_01965">
    <property type="entry name" value="NADHX_dehydratase"/>
    <property type="match status" value="1"/>
</dbReference>
<dbReference type="InterPro" id="IPR029056">
    <property type="entry name" value="Ribokinase-like"/>
</dbReference>
<protein>
    <submittedName>
        <fullName evidence="7">Unannotated protein</fullName>
    </submittedName>
</protein>
<accession>A0A6J6E869</accession>
<dbReference type="CDD" id="cd01171">
    <property type="entry name" value="YXKO-related"/>
    <property type="match status" value="1"/>
</dbReference>
<dbReference type="SUPFAM" id="SSF53613">
    <property type="entry name" value="Ribokinase-like"/>
    <property type="match status" value="1"/>
</dbReference>
<evidence type="ECO:0000256" key="1">
    <source>
        <dbReference type="ARBA" id="ARBA00022741"/>
    </source>
</evidence>
<keyword evidence="2" id="KW-0067">ATP-binding</keyword>
<dbReference type="GO" id="GO:0110051">
    <property type="term" value="P:metabolite repair"/>
    <property type="evidence" value="ECO:0007669"/>
    <property type="project" value="TreeGrafter"/>
</dbReference>
<keyword evidence="3" id="KW-0521">NADP</keyword>
<evidence type="ECO:0000256" key="2">
    <source>
        <dbReference type="ARBA" id="ARBA00022840"/>
    </source>
</evidence>
<keyword evidence="5" id="KW-0456">Lyase</keyword>
<organism evidence="7">
    <name type="scientific">freshwater metagenome</name>
    <dbReference type="NCBI Taxonomy" id="449393"/>
    <lineage>
        <taxon>unclassified sequences</taxon>
        <taxon>metagenomes</taxon>
        <taxon>ecological metagenomes</taxon>
    </lineage>
</organism>
<keyword evidence="1" id="KW-0547">Nucleotide-binding</keyword>
<dbReference type="PANTHER" id="PTHR12592:SF0">
    <property type="entry name" value="ATP-DEPENDENT (S)-NAD(P)H-HYDRATE DEHYDRATASE"/>
    <property type="match status" value="1"/>
</dbReference>
<evidence type="ECO:0000259" key="6">
    <source>
        <dbReference type="PROSITE" id="PS51383"/>
    </source>
</evidence>
<evidence type="ECO:0000256" key="4">
    <source>
        <dbReference type="ARBA" id="ARBA00023027"/>
    </source>
</evidence>
<dbReference type="Pfam" id="PF01256">
    <property type="entry name" value="Carb_kinase"/>
    <property type="match status" value="1"/>
</dbReference>
<dbReference type="InterPro" id="IPR000631">
    <property type="entry name" value="CARKD"/>
</dbReference>